<feature type="domain" description="Retrotransposon gag" evidence="2">
    <location>
        <begin position="241"/>
        <end position="303"/>
    </location>
</feature>
<dbReference type="EMBL" id="JARYMX010000008">
    <property type="protein sequence ID" value="KAJ9537988.1"/>
    <property type="molecule type" value="Genomic_DNA"/>
</dbReference>
<dbReference type="Pfam" id="PF03732">
    <property type="entry name" value="Retrotrans_gag"/>
    <property type="match status" value="1"/>
</dbReference>
<evidence type="ECO:0000313" key="3">
    <source>
        <dbReference type="EMBL" id="KAJ9537988.1"/>
    </source>
</evidence>
<dbReference type="Proteomes" id="UP001172457">
    <property type="component" value="Chromosome 8"/>
</dbReference>
<gene>
    <name evidence="3" type="ORF">OSB04_030721</name>
</gene>
<sequence length="309" mass="34552">MKKKMAKTELQAGLDWRRTGVEGLKCNLCKCKGGGGVYRKEKPSVLLSVFPAWLQVIILACGESCIASTCQCQVRPGREKRKLPSEPPGRQFSQENLEDIKRSSETELQTGASERGMRRPPKNSKRAAAVEDQEIPDFRGMISAEVGEALHDLLPGMFAQMKEELTKEIRSQVEAAVASRPGGSGGTSGGQPRVTTYKDFSTCQPPQFNGQKDPVASSRWISEVEGAFLTSFCSEEVKIATMTWEQFKEQFKEQYVPQVEVERLTGEFLAMKQTTETVNEITDLFLERSLFCPDYVSSERMKMYCLLGF</sequence>
<keyword evidence="4" id="KW-1185">Reference proteome</keyword>
<comment type="caution">
    <text evidence="3">The sequence shown here is derived from an EMBL/GenBank/DDBJ whole genome shotgun (WGS) entry which is preliminary data.</text>
</comment>
<proteinExistence type="predicted"/>
<reference evidence="3" key="1">
    <citation type="submission" date="2023-03" db="EMBL/GenBank/DDBJ databases">
        <title>Chromosome-scale reference genome and RAD-based genetic map of yellow starthistle (Centaurea solstitialis) reveal putative structural variation and QTLs associated with invader traits.</title>
        <authorList>
            <person name="Reatini B."/>
            <person name="Cang F.A."/>
            <person name="Jiang Q."/>
            <person name="Mckibben M.T.W."/>
            <person name="Barker M.S."/>
            <person name="Rieseberg L.H."/>
            <person name="Dlugosch K.M."/>
        </authorList>
    </citation>
    <scope>NUCLEOTIDE SEQUENCE</scope>
    <source>
        <strain evidence="3">CAN-66</strain>
        <tissue evidence="3">Leaf</tissue>
    </source>
</reference>
<evidence type="ECO:0000256" key="1">
    <source>
        <dbReference type="SAM" id="MobiDB-lite"/>
    </source>
</evidence>
<evidence type="ECO:0000259" key="2">
    <source>
        <dbReference type="Pfam" id="PF03732"/>
    </source>
</evidence>
<evidence type="ECO:0000313" key="4">
    <source>
        <dbReference type="Proteomes" id="UP001172457"/>
    </source>
</evidence>
<dbReference type="InterPro" id="IPR005162">
    <property type="entry name" value="Retrotrans_gag_dom"/>
</dbReference>
<organism evidence="3 4">
    <name type="scientific">Centaurea solstitialis</name>
    <name type="common">yellow star-thistle</name>
    <dbReference type="NCBI Taxonomy" id="347529"/>
    <lineage>
        <taxon>Eukaryota</taxon>
        <taxon>Viridiplantae</taxon>
        <taxon>Streptophyta</taxon>
        <taxon>Embryophyta</taxon>
        <taxon>Tracheophyta</taxon>
        <taxon>Spermatophyta</taxon>
        <taxon>Magnoliopsida</taxon>
        <taxon>eudicotyledons</taxon>
        <taxon>Gunneridae</taxon>
        <taxon>Pentapetalae</taxon>
        <taxon>asterids</taxon>
        <taxon>campanulids</taxon>
        <taxon>Asterales</taxon>
        <taxon>Asteraceae</taxon>
        <taxon>Carduoideae</taxon>
        <taxon>Cardueae</taxon>
        <taxon>Centaureinae</taxon>
        <taxon>Centaurea</taxon>
    </lineage>
</organism>
<protein>
    <recommendedName>
        <fullName evidence="2">Retrotransposon gag domain-containing protein</fullName>
    </recommendedName>
</protein>
<name>A0AA38S909_9ASTR</name>
<feature type="region of interest" description="Disordered" evidence="1">
    <location>
        <begin position="77"/>
        <end position="132"/>
    </location>
</feature>
<feature type="region of interest" description="Disordered" evidence="1">
    <location>
        <begin position="177"/>
        <end position="214"/>
    </location>
</feature>
<dbReference type="AlphaFoldDB" id="A0AA38S909"/>
<feature type="compositionally biased region" description="Polar residues" evidence="1">
    <location>
        <begin position="198"/>
        <end position="210"/>
    </location>
</feature>
<accession>A0AA38S909</accession>